<reference evidence="3" key="1">
    <citation type="journal article" date="2019" name="Int. J. Syst. Evol. Microbiol.">
        <title>The Global Catalogue of Microorganisms (GCM) 10K type strain sequencing project: providing services to taxonomists for standard genome sequencing and annotation.</title>
        <authorList>
            <consortium name="The Broad Institute Genomics Platform"/>
            <consortium name="The Broad Institute Genome Sequencing Center for Infectious Disease"/>
            <person name="Wu L."/>
            <person name="Ma J."/>
        </authorList>
    </citation>
    <scope>NUCLEOTIDE SEQUENCE [LARGE SCALE GENOMIC DNA]</scope>
    <source>
        <strain evidence="3">JCM 17983</strain>
    </source>
</reference>
<dbReference type="InterPro" id="IPR013154">
    <property type="entry name" value="ADH-like_N"/>
</dbReference>
<dbReference type="PANTHER" id="PTHR43677:SF4">
    <property type="entry name" value="QUINONE OXIDOREDUCTASE-LIKE PROTEIN 2"/>
    <property type="match status" value="1"/>
</dbReference>
<dbReference type="Gene3D" id="3.90.180.10">
    <property type="entry name" value="Medium-chain alcohol dehydrogenases, catalytic domain"/>
    <property type="match status" value="1"/>
</dbReference>
<dbReference type="InterPro" id="IPR011032">
    <property type="entry name" value="GroES-like_sf"/>
</dbReference>
<dbReference type="InterPro" id="IPR036291">
    <property type="entry name" value="NAD(P)-bd_dom_sf"/>
</dbReference>
<dbReference type="SUPFAM" id="SSF51735">
    <property type="entry name" value="NAD(P)-binding Rossmann-fold domains"/>
    <property type="match status" value="1"/>
</dbReference>
<proteinExistence type="predicted"/>
<dbReference type="RefSeq" id="WP_274234512.1">
    <property type="nucleotide sequence ID" value="NZ_BAABHQ010000003.1"/>
</dbReference>
<keyword evidence="3" id="KW-1185">Reference proteome</keyword>
<dbReference type="Proteomes" id="UP001500457">
    <property type="component" value="Unassembled WGS sequence"/>
</dbReference>
<dbReference type="Pfam" id="PF08240">
    <property type="entry name" value="ADH_N"/>
    <property type="match status" value="1"/>
</dbReference>
<dbReference type="PANTHER" id="PTHR43677">
    <property type="entry name" value="SHORT-CHAIN DEHYDROGENASE/REDUCTASE"/>
    <property type="match status" value="1"/>
</dbReference>
<gene>
    <name evidence="2" type="ORF">GCM10023203_18310</name>
</gene>
<comment type="caution">
    <text evidence="2">The sequence shown here is derived from an EMBL/GenBank/DDBJ whole genome shotgun (WGS) entry which is preliminary data.</text>
</comment>
<dbReference type="InterPro" id="IPR051397">
    <property type="entry name" value="Zn-ADH-like_protein"/>
</dbReference>
<protein>
    <submittedName>
        <fullName evidence="2">Zinc-binding dehydrogenase</fullName>
    </submittedName>
</protein>
<organism evidence="2 3">
    <name type="scientific">Actinomycetospora straminea</name>
    <dbReference type="NCBI Taxonomy" id="663607"/>
    <lineage>
        <taxon>Bacteria</taxon>
        <taxon>Bacillati</taxon>
        <taxon>Actinomycetota</taxon>
        <taxon>Actinomycetes</taxon>
        <taxon>Pseudonocardiales</taxon>
        <taxon>Pseudonocardiaceae</taxon>
        <taxon>Actinomycetospora</taxon>
    </lineage>
</organism>
<name>A0ABP9E998_9PSEU</name>
<dbReference type="Pfam" id="PF00107">
    <property type="entry name" value="ADH_zinc_N"/>
    <property type="match status" value="1"/>
</dbReference>
<dbReference type="SUPFAM" id="SSF50129">
    <property type="entry name" value="GroES-like"/>
    <property type="match status" value="1"/>
</dbReference>
<dbReference type="InterPro" id="IPR020843">
    <property type="entry name" value="ER"/>
</dbReference>
<dbReference type="SMART" id="SM00829">
    <property type="entry name" value="PKS_ER"/>
    <property type="match status" value="1"/>
</dbReference>
<accession>A0ABP9E998</accession>
<dbReference type="Gene3D" id="3.40.50.720">
    <property type="entry name" value="NAD(P)-binding Rossmann-like Domain"/>
    <property type="match status" value="1"/>
</dbReference>
<sequence>MTVPPTMRALRQTSSHGPRDLVVHEVPVPEPRPGEVLVRVGAAGVNVADLQQAYGTFGGGPQPPYVAGIEAAGEVVRVGEGVTTVAPGAHVVGACIAGGAFADYAVLPAAGALPVPAGWTDEQAVGLVVNWPTAIAALGPLGGLRAGQTVLVHAAAGATGQAAVTLARHRGATVVGAASADKHAVVRERGADHVVDARADDLAADVLRATGGVGVDLVLESVGGPTLPASLAVTRRVTGRVVVLGMAGGPGSISTWDLVYRHQVQVVGLNIGVLAQAAPHVFGEVLQEMAELLAAGVIAPGAPTTHALTDGPKALAELEARATVGKLALLP</sequence>
<evidence type="ECO:0000259" key="1">
    <source>
        <dbReference type="SMART" id="SM00829"/>
    </source>
</evidence>
<evidence type="ECO:0000313" key="2">
    <source>
        <dbReference type="EMBL" id="GAA4869553.1"/>
    </source>
</evidence>
<dbReference type="InterPro" id="IPR013149">
    <property type="entry name" value="ADH-like_C"/>
</dbReference>
<evidence type="ECO:0000313" key="3">
    <source>
        <dbReference type="Proteomes" id="UP001500457"/>
    </source>
</evidence>
<feature type="domain" description="Enoyl reductase (ER)" evidence="1">
    <location>
        <begin position="17"/>
        <end position="329"/>
    </location>
</feature>
<dbReference type="EMBL" id="BAABHQ010000003">
    <property type="protein sequence ID" value="GAA4869553.1"/>
    <property type="molecule type" value="Genomic_DNA"/>
</dbReference>